<organism evidence="1 2">
    <name type="scientific">Leptospira brenneri</name>
    <dbReference type="NCBI Taxonomy" id="2023182"/>
    <lineage>
        <taxon>Bacteria</taxon>
        <taxon>Pseudomonadati</taxon>
        <taxon>Spirochaetota</taxon>
        <taxon>Spirochaetia</taxon>
        <taxon>Leptospirales</taxon>
        <taxon>Leptospiraceae</taxon>
        <taxon>Leptospira</taxon>
    </lineage>
</organism>
<evidence type="ECO:0000313" key="2">
    <source>
        <dbReference type="Proteomes" id="UP000297891"/>
    </source>
</evidence>
<reference evidence="1" key="1">
    <citation type="journal article" date="2019" name="PLoS Negl. Trop. Dis.">
        <title>Revisiting the worldwide diversity of Leptospira species in the environment.</title>
        <authorList>
            <person name="Vincent A.T."/>
            <person name="Schiettekatte O."/>
            <person name="Bourhy P."/>
            <person name="Veyrier F.J."/>
            <person name="Picardeau M."/>
        </authorList>
    </citation>
    <scope>NUCLEOTIDE SEQUENCE [LARGE SCALE GENOMIC DNA]</scope>
    <source>
        <strain evidence="1">201800277</strain>
    </source>
</reference>
<dbReference type="OrthoDB" id="333751at2"/>
<gene>
    <name evidence="1" type="ORF">EHQ30_14600</name>
</gene>
<dbReference type="AlphaFoldDB" id="A0A2M9Y3J6"/>
<sequence>MVRVKNILLILCISFSIFHCQSGKEECLNENPITLQCRNPILYMRVVDENCSNTSLCSDSVQRQNLFLISCVALDAQRKKCEGRLKTSIH</sequence>
<protein>
    <submittedName>
        <fullName evidence="1">Uncharacterized protein</fullName>
    </submittedName>
</protein>
<dbReference type="EMBL" id="RQFP01000014">
    <property type="protein sequence ID" value="TGK92147.1"/>
    <property type="molecule type" value="Genomic_DNA"/>
</dbReference>
<proteinExistence type="predicted"/>
<comment type="caution">
    <text evidence="1">The sequence shown here is derived from an EMBL/GenBank/DDBJ whole genome shotgun (WGS) entry which is preliminary data.</text>
</comment>
<keyword evidence="2" id="KW-1185">Reference proteome</keyword>
<accession>A0A2M9Y3J6</accession>
<name>A0A2M9Y3J6_9LEPT</name>
<evidence type="ECO:0000313" key="1">
    <source>
        <dbReference type="EMBL" id="TGK92147.1"/>
    </source>
</evidence>
<dbReference type="Proteomes" id="UP000297891">
    <property type="component" value="Unassembled WGS sequence"/>
</dbReference>